<proteinExistence type="predicted"/>
<accession>A0A1I4MIE3</accession>
<keyword evidence="2" id="KW-1185">Reference proteome</keyword>
<protein>
    <submittedName>
        <fullName evidence="1">Uncharacterized protein</fullName>
    </submittedName>
</protein>
<dbReference type="STRING" id="414703.SAMN04488125_13916"/>
<dbReference type="OrthoDB" id="7851911at2"/>
<evidence type="ECO:0000313" key="1">
    <source>
        <dbReference type="EMBL" id="SFM02999.1"/>
    </source>
</evidence>
<dbReference type="EMBL" id="FOSV01000039">
    <property type="protein sequence ID" value="SFM02999.1"/>
    <property type="molecule type" value="Genomic_DNA"/>
</dbReference>
<dbReference type="AlphaFoldDB" id="A0A1I4MIE3"/>
<dbReference type="Proteomes" id="UP000198804">
    <property type="component" value="Unassembled WGS sequence"/>
</dbReference>
<reference evidence="2" key="1">
    <citation type="submission" date="2016-10" db="EMBL/GenBank/DDBJ databases">
        <authorList>
            <person name="Varghese N."/>
            <person name="Submissions S."/>
        </authorList>
    </citation>
    <scope>NUCLEOTIDE SEQUENCE [LARGE SCALE GENOMIC DNA]</scope>
    <source>
        <strain evidence="2">CGMCC 1.6474</strain>
    </source>
</reference>
<dbReference type="RefSeq" id="WP_091951929.1">
    <property type="nucleotide sequence ID" value="NZ_FOSV01000039.1"/>
</dbReference>
<name>A0A1I4MIE3_9HYPH</name>
<sequence>MRLIERSPEWWADRIAGEPDVPITAGRPVIETEPTAGPSPAYVEILRQYLQAAIDAGLCTLPKGMTVDEVVASFEWAPIGTVSLFGEGNERAEISERGWIQDLRG</sequence>
<evidence type="ECO:0000313" key="2">
    <source>
        <dbReference type="Proteomes" id="UP000198804"/>
    </source>
</evidence>
<gene>
    <name evidence="1" type="ORF">SAMN04488125_13916</name>
</gene>
<organism evidence="1 2">
    <name type="scientific">Methylorubrum salsuginis</name>
    <dbReference type="NCBI Taxonomy" id="414703"/>
    <lineage>
        <taxon>Bacteria</taxon>
        <taxon>Pseudomonadati</taxon>
        <taxon>Pseudomonadota</taxon>
        <taxon>Alphaproteobacteria</taxon>
        <taxon>Hyphomicrobiales</taxon>
        <taxon>Methylobacteriaceae</taxon>
        <taxon>Methylorubrum</taxon>
    </lineage>
</organism>